<comment type="pathway">
    <text evidence="10">Sulfur metabolism; hydrogen sulfide biosynthesis; hydrogen sulfide from sulfite (NADPH route): step 1/1.</text>
</comment>
<dbReference type="CDD" id="cd06199">
    <property type="entry name" value="SiR"/>
    <property type="match status" value="1"/>
</dbReference>
<evidence type="ECO:0000256" key="9">
    <source>
        <dbReference type="ARBA" id="ARBA00023192"/>
    </source>
</evidence>
<dbReference type="InterPro" id="IPR001709">
    <property type="entry name" value="Flavoprot_Pyr_Nucl_cyt_Rdtase"/>
</dbReference>
<evidence type="ECO:0000256" key="2">
    <source>
        <dbReference type="ARBA" id="ARBA00022605"/>
    </source>
</evidence>
<dbReference type="InterPro" id="IPR008254">
    <property type="entry name" value="Flavodoxin/NO_synth"/>
</dbReference>
<dbReference type="Gene3D" id="1.20.990.10">
    <property type="entry name" value="NADPH-cytochrome p450 Reductase, Chain A, domain 3"/>
    <property type="match status" value="1"/>
</dbReference>
<keyword evidence="9 10" id="KW-0198">Cysteine biosynthesis</keyword>
<dbReference type="InterPro" id="IPR023173">
    <property type="entry name" value="NADPH_Cyt_P450_Rdtase_alpha"/>
</dbReference>
<dbReference type="InterPro" id="IPR029039">
    <property type="entry name" value="Flavoprotein-like_sf"/>
</dbReference>
<dbReference type="SUPFAM" id="SSF52218">
    <property type="entry name" value="Flavoproteins"/>
    <property type="match status" value="1"/>
</dbReference>
<comment type="subunit">
    <text evidence="10">Alpha(8)-beta(8). The alpha component is a flavoprotein, the beta component is a hemoprotein.</text>
</comment>
<dbReference type="PRINTS" id="PR00371">
    <property type="entry name" value="FPNCR"/>
</dbReference>
<evidence type="ECO:0000313" key="13">
    <source>
        <dbReference type="EMBL" id="MDH4574351.1"/>
    </source>
</evidence>
<keyword evidence="8 10" id="KW-0560">Oxidoreductase</keyword>
<keyword evidence="5 10" id="KW-0274">FAD</keyword>
<dbReference type="EC" id="1.8.1.2" evidence="10"/>
<keyword evidence="3 10" id="KW-0285">Flavoprotein</keyword>
<reference evidence="13" key="1">
    <citation type="journal article" date="2015" name="Antonie Van Leeuwenhoek">
        <title>Comparative 16S rRNA signatures and multilocus sequence analysis for the genus Salinicola and description of Salinicola acroporae sp. nov., isolated from coral Acropora digitifera.</title>
        <authorList>
            <person name="Lepcha R.T."/>
            <person name="Poddar A."/>
            <person name="Schumann P."/>
            <person name="Das S.K."/>
        </authorList>
    </citation>
    <scope>NUCLEOTIDE SEQUENCE</scope>
    <source>
        <strain evidence="13">S4-41</strain>
    </source>
</reference>
<proteinExistence type="predicted"/>
<dbReference type="SUPFAM" id="SSF63380">
    <property type="entry name" value="Riboflavin synthase domain-like"/>
    <property type="match status" value="1"/>
</dbReference>
<dbReference type="PANTHER" id="PTHR19384:SF128">
    <property type="entry name" value="NADPH OXIDOREDUCTASE A"/>
    <property type="match status" value="1"/>
</dbReference>
<evidence type="ECO:0000259" key="11">
    <source>
        <dbReference type="PROSITE" id="PS50902"/>
    </source>
</evidence>
<dbReference type="Gene3D" id="2.40.30.10">
    <property type="entry name" value="Translation factors"/>
    <property type="match status" value="1"/>
</dbReference>
<comment type="catalytic activity">
    <reaction evidence="10">
        <text>hydrogen sulfide + 3 NADP(+) + 3 H2O = sulfite + 3 NADPH + 4 H(+)</text>
        <dbReference type="Rhea" id="RHEA:13801"/>
        <dbReference type="ChEBI" id="CHEBI:15377"/>
        <dbReference type="ChEBI" id="CHEBI:15378"/>
        <dbReference type="ChEBI" id="CHEBI:17359"/>
        <dbReference type="ChEBI" id="CHEBI:29919"/>
        <dbReference type="ChEBI" id="CHEBI:57783"/>
        <dbReference type="ChEBI" id="CHEBI:58349"/>
        <dbReference type="EC" id="1.8.1.2"/>
    </reaction>
</comment>
<evidence type="ECO:0000256" key="5">
    <source>
        <dbReference type="ARBA" id="ARBA00022827"/>
    </source>
</evidence>
<dbReference type="Gene3D" id="3.40.50.360">
    <property type="match status" value="1"/>
</dbReference>
<dbReference type="Proteomes" id="UP001162135">
    <property type="component" value="Unassembled WGS sequence"/>
</dbReference>
<keyword evidence="6 10" id="KW-0521">NADP</keyword>
<reference evidence="13" key="2">
    <citation type="submission" date="2017-11" db="EMBL/GenBank/DDBJ databases">
        <authorList>
            <person name="Das S.K."/>
        </authorList>
    </citation>
    <scope>NUCLEOTIDE SEQUENCE</scope>
    <source>
        <strain evidence="13">S4-41</strain>
    </source>
</reference>
<dbReference type="SUPFAM" id="SSF52343">
    <property type="entry name" value="Ferredoxin reductase-like, C-terminal NADP-linked domain"/>
    <property type="match status" value="1"/>
</dbReference>
<comment type="cofactor">
    <cofactor evidence="10">
        <name>FAD</name>
        <dbReference type="ChEBI" id="CHEBI:57692"/>
    </cofactor>
    <text evidence="10">Binds 1 FAD per subunit.</text>
</comment>
<gene>
    <name evidence="13" type="ORF">CUR86_19300</name>
</gene>
<keyword evidence="7 10" id="KW-0249">Electron transport</keyword>
<feature type="domain" description="Flavodoxin-like" evidence="11">
    <location>
        <begin position="66"/>
        <end position="204"/>
    </location>
</feature>
<sequence length="605" mass="66688">MAPMTLTDTNSPLSADQARRVQQALVDLNDAQRQWLSGYLAGLGAQSAGDSPRGDSPSSSVAATALTVLYGSQTGNAEAVAELAAERARAKGFDVTLTSMAEAGKKTLKAAERLLVVVSTQGDGDPPDPALEFHELMMGRKAPKLTGTRFAVLGLGDASYEHFCQTGKEFDARLTELGGERLRDRADCDVDYEEQAEAWIDEVLASLAGDLKGAPLDSAALATTAAAKEGAQAQPSYSKKHPFMAEVLTRQPLNGRGSDKQTLHFELSLEDSGLDYLPGDAVGVVPQNDPAHVDELIAMLNLDAESPLDEGRVLRDALLTDFEVTTLTRPFLKQWAQWSQAPELQRLLGEEARDELREWLHGRQLIDVAEQFPVEGIDAAQFVAALRKLPPRLYSIASSQAAAADEVHLTVAVVRYETHGRARNGVTTTYLADRVEPGDRIPIYIDHNKQFKLPDDDEAPLIMIGPGTGVAPFRAFLQEREERGSGGDNWLFFGDRHFRSDFLYQAEWLKWRQQGLLTRLDVAFSRDQADKVYVQDRLREQAETLYAWLEAGAYVYVCGDAEFMAPDVHQALLDVIREQGGHGEAGADDYLRQLQQEKRYQRDIY</sequence>
<dbReference type="Pfam" id="PF00667">
    <property type="entry name" value="FAD_binding_1"/>
    <property type="match status" value="1"/>
</dbReference>
<dbReference type="PROSITE" id="PS50902">
    <property type="entry name" value="FLAVODOXIN_LIKE"/>
    <property type="match status" value="1"/>
</dbReference>
<keyword evidence="1 10" id="KW-0813">Transport</keyword>
<dbReference type="InterPro" id="IPR003097">
    <property type="entry name" value="CysJ-like_FAD-binding"/>
</dbReference>
<dbReference type="InterPro" id="IPR010199">
    <property type="entry name" value="CysJ"/>
</dbReference>
<comment type="function">
    <text evidence="10">Component of the sulfite reductase complex that catalyzes the 6-electron reduction of sulfite to sulfide. This is one of several activities required for the biosynthesis of L-cysteine from sulfate. The flavoprotein component catalyzes the electron flow from NADPH -&gt; FAD -&gt; FMN to the hemoprotein component.</text>
</comment>
<feature type="domain" description="FAD-binding FR-type" evidence="12">
    <location>
        <begin position="240"/>
        <end position="454"/>
    </location>
</feature>
<dbReference type="NCBIfam" id="TIGR01931">
    <property type="entry name" value="cysJ"/>
    <property type="match status" value="1"/>
</dbReference>
<dbReference type="PANTHER" id="PTHR19384">
    <property type="entry name" value="NITRIC OXIDE SYNTHASE-RELATED"/>
    <property type="match status" value="1"/>
</dbReference>
<comment type="caution">
    <text evidence="13">The sequence shown here is derived from an EMBL/GenBank/DDBJ whole genome shotgun (WGS) entry which is preliminary data.</text>
</comment>
<dbReference type="InterPro" id="IPR001433">
    <property type="entry name" value="OxRdtase_FAD/NAD-bd"/>
</dbReference>
<dbReference type="InterPro" id="IPR001094">
    <property type="entry name" value="Flavdoxin-like"/>
</dbReference>
<dbReference type="Pfam" id="PF00175">
    <property type="entry name" value="NAD_binding_1"/>
    <property type="match status" value="1"/>
</dbReference>
<evidence type="ECO:0000256" key="4">
    <source>
        <dbReference type="ARBA" id="ARBA00022643"/>
    </source>
</evidence>
<keyword evidence="14" id="KW-1185">Reference proteome</keyword>
<evidence type="ECO:0000256" key="1">
    <source>
        <dbReference type="ARBA" id="ARBA00022448"/>
    </source>
</evidence>
<evidence type="ECO:0000256" key="6">
    <source>
        <dbReference type="ARBA" id="ARBA00022857"/>
    </source>
</evidence>
<evidence type="ECO:0000256" key="3">
    <source>
        <dbReference type="ARBA" id="ARBA00022630"/>
    </source>
</evidence>
<evidence type="ECO:0000313" key="14">
    <source>
        <dbReference type="Proteomes" id="UP001162135"/>
    </source>
</evidence>
<dbReference type="PROSITE" id="PS51384">
    <property type="entry name" value="FAD_FR"/>
    <property type="match status" value="1"/>
</dbReference>
<accession>A0ABT6I9K4</accession>
<dbReference type="Pfam" id="PF00258">
    <property type="entry name" value="Flavodoxin_1"/>
    <property type="match status" value="1"/>
</dbReference>
<protein>
    <recommendedName>
        <fullName evidence="10">Sulfite reductase [NADPH] flavoprotein alpha-component</fullName>
        <shortName evidence="10">SiR-FP</shortName>
        <ecNumber evidence="10">1.8.1.2</ecNumber>
    </recommendedName>
</protein>
<evidence type="ECO:0000259" key="12">
    <source>
        <dbReference type="PROSITE" id="PS51384"/>
    </source>
</evidence>
<dbReference type="EMBL" id="PGFS01000001">
    <property type="protein sequence ID" value="MDH4574351.1"/>
    <property type="molecule type" value="Genomic_DNA"/>
</dbReference>
<organism evidence="13 14">
    <name type="scientific">Salinicola acroporae</name>
    <dbReference type="NCBI Taxonomy" id="1541440"/>
    <lineage>
        <taxon>Bacteria</taxon>
        <taxon>Pseudomonadati</taxon>
        <taxon>Pseudomonadota</taxon>
        <taxon>Gammaproteobacteria</taxon>
        <taxon>Oceanospirillales</taxon>
        <taxon>Halomonadaceae</taxon>
        <taxon>Salinicola</taxon>
    </lineage>
</organism>
<keyword evidence="2 10" id="KW-0028">Amino-acid biosynthesis</keyword>
<name>A0ABT6I9K4_9GAMM</name>
<keyword evidence="4 10" id="KW-0288">FMN</keyword>
<dbReference type="PIRSF" id="PIRSF000207">
    <property type="entry name" value="SiR-FP_CysJ"/>
    <property type="match status" value="1"/>
</dbReference>
<evidence type="ECO:0000256" key="10">
    <source>
        <dbReference type="PIRNR" id="PIRNR000207"/>
    </source>
</evidence>
<dbReference type="PRINTS" id="PR00369">
    <property type="entry name" value="FLAVODOXIN"/>
</dbReference>
<dbReference type="InterPro" id="IPR017938">
    <property type="entry name" value="Riboflavin_synthase-like_b-brl"/>
</dbReference>
<dbReference type="InterPro" id="IPR039261">
    <property type="entry name" value="FNR_nucleotide-bd"/>
</dbReference>
<evidence type="ECO:0000256" key="8">
    <source>
        <dbReference type="ARBA" id="ARBA00023002"/>
    </source>
</evidence>
<evidence type="ECO:0000256" key="7">
    <source>
        <dbReference type="ARBA" id="ARBA00022982"/>
    </source>
</evidence>
<comment type="cofactor">
    <cofactor evidence="10">
        <name>FMN</name>
        <dbReference type="ChEBI" id="CHEBI:58210"/>
    </cofactor>
    <text evidence="10">Binds 1 FMN per subunit.</text>
</comment>
<dbReference type="Gene3D" id="3.40.50.80">
    <property type="entry name" value="Nucleotide-binding domain of ferredoxin-NADP reductase (FNR) module"/>
    <property type="match status" value="1"/>
</dbReference>
<dbReference type="InterPro" id="IPR017927">
    <property type="entry name" value="FAD-bd_FR_type"/>
</dbReference>